<dbReference type="Proteomes" id="UP000887159">
    <property type="component" value="Unassembled WGS sequence"/>
</dbReference>
<keyword evidence="2" id="KW-1185">Reference proteome</keyword>
<gene>
    <name evidence="1" type="ORF">TNCV_3412681</name>
</gene>
<protein>
    <submittedName>
        <fullName evidence="1">Uncharacterized protein</fullName>
    </submittedName>
</protein>
<evidence type="ECO:0000313" key="1">
    <source>
        <dbReference type="EMBL" id="GFX93905.1"/>
    </source>
</evidence>
<dbReference type="EMBL" id="BMAU01021176">
    <property type="protein sequence ID" value="GFX93905.1"/>
    <property type="molecule type" value="Genomic_DNA"/>
</dbReference>
<reference evidence="1" key="1">
    <citation type="submission" date="2020-08" db="EMBL/GenBank/DDBJ databases">
        <title>Multicomponent nature underlies the extraordinary mechanical properties of spider dragline silk.</title>
        <authorList>
            <person name="Kono N."/>
            <person name="Nakamura H."/>
            <person name="Mori M."/>
            <person name="Yoshida Y."/>
            <person name="Ohtoshi R."/>
            <person name="Malay A.D."/>
            <person name="Moran D.A.P."/>
            <person name="Tomita M."/>
            <person name="Numata K."/>
            <person name="Arakawa K."/>
        </authorList>
    </citation>
    <scope>NUCLEOTIDE SEQUENCE</scope>
</reference>
<name>A0A8X6RFX1_TRICX</name>
<sequence length="82" mass="9685">MAVLDALSQLRSRKEPGSLVAYQWWEGGIFHSLDSCLLILDWCSLGWQERRLLRDYSPLWLMLISKDVNMGWYPENQLMLLK</sequence>
<comment type="caution">
    <text evidence="1">The sequence shown here is derived from an EMBL/GenBank/DDBJ whole genome shotgun (WGS) entry which is preliminary data.</text>
</comment>
<organism evidence="1 2">
    <name type="scientific">Trichonephila clavipes</name>
    <name type="common">Golden silk orbweaver</name>
    <name type="synonym">Nephila clavipes</name>
    <dbReference type="NCBI Taxonomy" id="2585209"/>
    <lineage>
        <taxon>Eukaryota</taxon>
        <taxon>Metazoa</taxon>
        <taxon>Ecdysozoa</taxon>
        <taxon>Arthropoda</taxon>
        <taxon>Chelicerata</taxon>
        <taxon>Arachnida</taxon>
        <taxon>Araneae</taxon>
        <taxon>Araneomorphae</taxon>
        <taxon>Entelegynae</taxon>
        <taxon>Araneoidea</taxon>
        <taxon>Nephilidae</taxon>
        <taxon>Trichonephila</taxon>
    </lineage>
</organism>
<accession>A0A8X6RFX1</accession>
<proteinExistence type="predicted"/>
<dbReference type="AlphaFoldDB" id="A0A8X6RFX1"/>
<evidence type="ECO:0000313" key="2">
    <source>
        <dbReference type="Proteomes" id="UP000887159"/>
    </source>
</evidence>